<proteinExistence type="predicted"/>
<dbReference type="Proteomes" id="UP000007978">
    <property type="component" value="Chromosome 4"/>
</dbReference>
<feature type="compositionally biased region" description="Basic and acidic residues" evidence="1">
    <location>
        <begin position="260"/>
        <end position="269"/>
    </location>
</feature>
<dbReference type="RefSeq" id="XP_009253008.1">
    <property type="nucleotide sequence ID" value="XM_009254733.1"/>
</dbReference>
<evidence type="ECO:0000256" key="1">
    <source>
        <dbReference type="SAM" id="MobiDB-lite"/>
    </source>
</evidence>
<feature type="region of interest" description="Disordered" evidence="1">
    <location>
        <begin position="141"/>
        <end position="163"/>
    </location>
</feature>
<dbReference type="eggNOG" id="ENOG502SPRZ">
    <property type="taxonomic scope" value="Eukaryota"/>
</dbReference>
<keyword evidence="3" id="KW-1185">Reference proteome</keyword>
<feature type="region of interest" description="Disordered" evidence="1">
    <location>
        <begin position="259"/>
        <end position="305"/>
    </location>
</feature>
<comment type="caution">
    <text evidence="2">The sequence shown here is derived from an EMBL/GenBank/DDBJ whole genome shotgun (WGS) entry which is preliminary data.</text>
</comment>
<evidence type="ECO:0000313" key="2">
    <source>
        <dbReference type="EMBL" id="EKJ78152.1"/>
    </source>
</evidence>
<dbReference type="AlphaFoldDB" id="K3VRE2"/>
<feature type="compositionally biased region" description="Basic residues" evidence="1">
    <location>
        <begin position="281"/>
        <end position="304"/>
    </location>
</feature>
<evidence type="ECO:0000313" key="3">
    <source>
        <dbReference type="Proteomes" id="UP000007978"/>
    </source>
</evidence>
<gene>
    <name evidence="2" type="ORF">FPSE_01613</name>
</gene>
<dbReference type="GeneID" id="20360233"/>
<dbReference type="HOGENOM" id="CLU_370064_0_0_1"/>
<feature type="region of interest" description="Disordered" evidence="1">
    <location>
        <begin position="679"/>
        <end position="779"/>
    </location>
</feature>
<accession>K3VRE2</accession>
<sequence>MSNPYFRHSLQANLSESLNQPLVPLELGNSFPNASMATGSNTTAGQQDWSGLDFVAELGLDLGLPHDGTSAQPELSMDSFKDEAIDPTLEYNGSFATPKLPAQAEQTFPTFGTNPPFVSPRNLASTPAQSQLLYQSPSRRLLPPKQSQQAGQAHPRLSATPQQYGPWPQYMQPYAHIANGSYQPQSHYPDAGINGHQGALSFPPNPPAYGQVVGYPAHMAVQPAIGTCLQCGRMAHYPPCAPLLAQALKPRLAKPALKSRWMDEEKEKEESDECPEDPAKKSSKNASRLKSRAARAKAARRKRNIQQVVDPSNLPYRAFEQLLAWNTKDGCEIAYLPAGQLDEEVLFTAKELRDYLQQCPRKPKIWLQNTPSKCKGRHIDADVKCRYSECPAKNGTILHGWHRVAFDEFPEMTSEGAKDPFKMAGVMHLWCFEQCIDPLEPIEQEVLFPDERELPKEKLNRMAITRDDYKDVIDEAIKPWIKERRRVGVVQVPYSKHEDTLSWALCNFHVKKQNRARERMREQRNQNRLDDEKKTVELIMGDLSEYHRRLELSRARKRAILLMQQNTLYEQQHNLLYGSIVARPMFKPEPPVGEEITVHVPECAAQDEEEIPPLNPDLISDAEIAAFIKECAAPADAADRPRTPQSLGAGVQVLESPSSVLPHPHAEIQDSIAIPDSPVSMDSLFGSPTKTQESVAIPDSITVQEGSPAGSVSSTGSRKRSRTEEDAAAPEAKKRRQTPSPTLRSPKVSSPLRRSSRFSLGSRSSPRRNNGSVEKRVSM</sequence>
<feature type="compositionally biased region" description="Polar residues" evidence="1">
    <location>
        <begin position="701"/>
        <end position="716"/>
    </location>
</feature>
<dbReference type="KEGG" id="fpu:FPSE_01613"/>
<reference evidence="2 3" key="1">
    <citation type="journal article" date="2012" name="PLoS Pathog.">
        <title>Comparative pathogenomics reveals horizontally acquired novel virulence genes in fungi infecting cereal hosts.</title>
        <authorList>
            <person name="Gardiner D.M."/>
            <person name="McDonald M.C."/>
            <person name="Covarelli L."/>
            <person name="Solomon P.S."/>
            <person name="Rusu A.G."/>
            <person name="Marshall M."/>
            <person name="Kazan K."/>
            <person name="Chakraborty S."/>
            <person name="McDonald B.A."/>
            <person name="Manners J.M."/>
        </authorList>
    </citation>
    <scope>NUCLEOTIDE SEQUENCE [LARGE SCALE GENOMIC DNA]</scope>
    <source>
        <strain evidence="2 3">CS3096</strain>
    </source>
</reference>
<feature type="compositionally biased region" description="Low complexity" evidence="1">
    <location>
        <begin position="749"/>
        <end position="772"/>
    </location>
</feature>
<organism evidence="2 3">
    <name type="scientific">Fusarium pseudograminearum (strain CS3096)</name>
    <name type="common">Wheat and barley crown-rot fungus</name>
    <dbReference type="NCBI Taxonomy" id="1028729"/>
    <lineage>
        <taxon>Eukaryota</taxon>
        <taxon>Fungi</taxon>
        <taxon>Dikarya</taxon>
        <taxon>Ascomycota</taxon>
        <taxon>Pezizomycotina</taxon>
        <taxon>Sordariomycetes</taxon>
        <taxon>Hypocreomycetidae</taxon>
        <taxon>Hypocreales</taxon>
        <taxon>Nectriaceae</taxon>
        <taxon>Fusarium</taxon>
    </lineage>
</organism>
<protein>
    <submittedName>
        <fullName evidence="2">Uncharacterized protein</fullName>
    </submittedName>
</protein>
<name>K3VRE2_FUSPC</name>
<dbReference type="OrthoDB" id="5307331at2759"/>
<dbReference type="EMBL" id="AFNW01000051">
    <property type="protein sequence ID" value="EKJ78152.1"/>
    <property type="molecule type" value="Genomic_DNA"/>
</dbReference>